<keyword evidence="1" id="KW-0472">Membrane</keyword>
<accession>A0A1G2T7B0</accession>
<reference evidence="2 3" key="1">
    <citation type="journal article" date="2016" name="Nat. Commun.">
        <title>Thousands of microbial genomes shed light on interconnected biogeochemical processes in an aquifer system.</title>
        <authorList>
            <person name="Anantharaman K."/>
            <person name="Brown C.T."/>
            <person name="Hug L.A."/>
            <person name="Sharon I."/>
            <person name="Castelle C.J."/>
            <person name="Probst A.J."/>
            <person name="Thomas B.C."/>
            <person name="Singh A."/>
            <person name="Wilkins M.J."/>
            <person name="Karaoz U."/>
            <person name="Brodie E.L."/>
            <person name="Williams K.H."/>
            <person name="Hubbard S.S."/>
            <person name="Banfield J.F."/>
        </authorList>
    </citation>
    <scope>NUCLEOTIDE SEQUENCE [LARGE SCALE GENOMIC DNA]</scope>
</reference>
<dbReference type="EMBL" id="MHVL01000026">
    <property type="protein sequence ID" value="OHA93167.1"/>
    <property type="molecule type" value="Genomic_DNA"/>
</dbReference>
<gene>
    <name evidence="2" type="ORF">A2W58_02985</name>
</gene>
<keyword evidence="1" id="KW-0812">Transmembrane</keyword>
<proteinExistence type="predicted"/>
<dbReference type="Proteomes" id="UP000179264">
    <property type="component" value="Unassembled WGS sequence"/>
</dbReference>
<keyword evidence="1" id="KW-1133">Transmembrane helix</keyword>
<feature type="transmembrane region" description="Helical" evidence="1">
    <location>
        <begin position="32"/>
        <end position="55"/>
    </location>
</feature>
<name>A0A1G2T7B0_9BACT</name>
<organism evidence="2 3">
    <name type="scientific">Candidatus Zambryskibacteria bacterium RIFCSPHIGHO2_02_38_10.5</name>
    <dbReference type="NCBI Taxonomy" id="1802742"/>
    <lineage>
        <taxon>Bacteria</taxon>
        <taxon>Candidatus Zambryskiibacteriota</taxon>
    </lineage>
</organism>
<evidence type="ECO:0000313" key="3">
    <source>
        <dbReference type="Proteomes" id="UP000179264"/>
    </source>
</evidence>
<dbReference type="AlphaFoldDB" id="A0A1G2T7B0"/>
<evidence type="ECO:0000256" key="1">
    <source>
        <dbReference type="SAM" id="Phobius"/>
    </source>
</evidence>
<sequence>MSPEENELLRKNIALTEENNDMLRSIQRSMRLGRAMTLIYWLFIIGSAVGAYYLIQPYVNQITEAYGGAKSTFDGGFSGFFDSFKKQYGQ</sequence>
<comment type="caution">
    <text evidence="2">The sequence shown here is derived from an EMBL/GenBank/DDBJ whole genome shotgun (WGS) entry which is preliminary data.</text>
</comment>
<evidence type="ECO:0000313" key="2">
    <source>
        <dbReference type="EMBL" id="OHA93167.1"/>
    </source>
</evidence>
<protein>
    <submittedName>
        <fullName evidence="2">Uncharacterized protein</fullName>
    </submittedName>
</protein>